<dbReference type="EMBL" id="NXLZ01000001">
    <property type="protein sequence ID" value="TKX32003.1"/>
    <property type="molecule type" value="Genomic_DNA"/>
</dbReference>
<evidence type="ECO:0000256" key="3">
    <source>
        <dbReference type="ARBA" id="ARBA00022475"/>
    </source>
</evidence>
<proteinExistence type="predicted"/>
<dbReference type="AlphaFoldDB" id="A0A4U7BJD5"/>
<organism evidence="8 9">
    <name type="scientific">Campylobacter estrildidarum</name>
    <dbReference type="NCBI Taxonomy" id="2510189"/>
    <lineage>
        <taxon>Bacteria</taxon>
        <taxon>Pseudomonadati</taxon>
        <taxon>Campylobacterota</taxon>
        <taxon>Epsilonproteobacteria</taxon>
        <taxon>Campylobacterales</taxon>
        <taxon>Campylobacteraceae</taxon>
        <taxon>Campylobacter</taxon>
    </lineage>
</organism>
<keyword evidence="4 7" id="KW-0812">Transmembrane</keyword>
<name>A0A4U7BJD5_9BACT</name>
<feature type="transmembrane region" description="Helical" evidence="7">
    <location>
        <begin position="347"/>
        <end position="365"/>
    </location>
</feature>
<dbReference type="RefSeq" id="WP_137619859.1">
    <property type="nucleotide sequence ID" value="NZ_NXLZ01000001.1"/>
</dbReference>
<feature type="transmembrane region" description="Helical" evidence="7">
    <location>
        <begin position="87"/>
        <end position="107"/>
    </location>
</feature>
<keyword evidence="6 7" id="KW-0472">Membrane</keyword>
<comment type="caution">
    <text evidence="8">The sequence shown here is derived from an EMBL/GenBank/DDBJ whole genome shotgun (WGS) entry which is preliminary data.</text>
</comment>
<dbReference type="Proteomes" id="UP000308838">
    <property type="component" value="Unassembled WGS sequence"/>
</dbReference>
<evidence type="ECO:0000256" key="6">
    <source>
        <dbReference type="ARBA" id="ARBA00023136"/>
    </source>
</evidence>
<feature type="transmembrane region" description="Helical" evidence="7">
    <location>
        <begin position="191"/>
        <end position="209"/>
    </location>
</feature>
<evidence type="ECO:0000256" key="4">
    <source>
        <dbReference type="ARBA" id="ARBA00022692"/>
    </source>
</evidence>
<feature type="transmembrane region" description="Helical" evidence="7">
    <location>
        <begin position="155"/>
        <end position="179"/>
    </location>
</feature>
<feature type="transmembrane region" description="Helical" evidence="7">
    <location>
        <begin position="53"/>
        <end position="75"/>
    </location>
</feature>
<evidence type="ECO:0000256" key="5">
    <source>
        <dbReference type="ARBA" id="ARBA00022989"/>
    </source>
</evidence>
<feature type="transmembrane region" description="Helical" evidence="7">
    <location>
        <begin position="127"/>
        <end position="148"/>
    </location>
</feature>
<evidence type="ECO:0000256" key="1">
    <source>
        <dbReference type="ARBA" id="ARBA00004651"/>
    </source>
</evidence>
<feature type="transmembrane region" description="Helical" evidence="7">
    <location>
        <begin position="229"/>
        <end position="255"/>
    </location>
</feature>
<feature type="transmembrane region" description="Helical" evidence="7">
    <location>
        <begin position="267"/>
        <end position="289"/>
    </location>
</feature>
<keyword evidence="2" id="KW-0813">Transport</keyword>
<accession>A0A4U7BJD5</accession>
<evidence type="ECO:0000313" key="8">
    <source>
        <dbReference type="EMBL" id="TKX32003.1"/>
    </source>
</evidence>
<dbReference type="GO" id="GO:0015297">
    <property type="term" value="F:antiporter activity"/>
    <property type="evidence" value="ECO:0007669"/>
    <property type="project" value="InterPro"/>
</dbReference>
<dbReference type="OrthoDB" id="9806302at2"/>
<dbReference type="GO" id="GO:0005886">
    <property type="term" value="C:plasma membrane"/>
    <property type="evidence" value="ECO:0007669"/>
    <property type="project" value="UniProtKB-SubCell"/>
</dbReference>
<keyword evidence="3" id="KW-1003">Cell membrane</keyword>
<keyword evidence="9" id="KW-1185">Reference proteome</keyword>
<reference evidence="8 9" key="1">
    <citation type="submission" date="2018-05" db="EMBL/GenBank/DDBJ databases">
        <title>Novel Campyloabacter and Helicobacter Species and Strains.</title>
        <authorList>
            <person name="Mannion A.J."/>
            <person name="Shen Z."/>
            <person name="Fox J.G."/>
        </authorList>
    </citation>
    <scope>NUCLEOTIDE SEQUENCE [LARGE SCALE GENOMIC DNA]</scope>
    <source>
        <strain evidence="9">MIT17-664</strain>
    </source>
</reference>
<evidence type="ECO:0000256" key="7">
    <source>
        <dbReference type="SAM" id="Phobius"/>
    </source>
</evidence>
<comment type="subcellular location">
    <subcellularLocation>
        <location evidence="1">Cell membrane</location>
        <topology evidence="1">Multi-pass membrane protein</topology>
    </subcellularLocation>
</comment>
<dbReference type="NCBIfam" id="TIGR00797">
    <property type="entry name" value="matE"/>
    <property type="match status" value="1"/>
</dbReference>
<dbReference type="InterPro" id="IPR047135">
    <property type="entry name" value="YsiQ"/>
</dbReference>
<sequence length="438" mass="49129">MAKKQFSLSKLSIPIFWDLFFRFLSVIASTAMVSHYSNNLVGAMGAGNEIIDLFITVFSFLSVGCSVVVAQAIGAKDTALARKVIHQSLFLNLLVGLVCGSFILWQSEFLLHLLNIPQELLKDSQNYLDMLAICLVFDAVGLILSAIIRVYNKAYWVMLVGFMMDIIVVIGNFYVLHFTQLELFGVGVSNIVARVVAVIAMFLIVVYKLKIHLKIKEMLKLEKDVLKKVFSIGGFSAGENLIWISQYIISFSFVASLGKENLSVQTIYFQLSLLIMMVGIAMSVANEIIVGKLVGARHENIAYKHTWQALYFSVIVTILVVLIHYSLKDFTMNLLDLKQVLREIMLPLFTLSIFLEIARTFNIVMVNALRASGDAKFPFFSGMVFMLGVSLPVGYILCFHYNLGILGIWIGYCADESLRGLVNAYRWKSKKWQGKALV</sequence>
<dbReference type="GO" id="GO:0042910">
    <property type="term" value="F:xenobiotic transmembrane transporter activity"/>
    <property type="evidence" value="ECO:0007669"/>
    <property type="project" value="InterPro"/>
</dbReference>
<dbReference type="PANTHER" id="PTHR42925">
    <property type="entry name" value="MULTIDRUG AND TOXIN EFFLUX PROTEIN MATE FAMILY"/>
    <property type="match status" value="1"/>
</dbReference>
<dbReference type="PIRSF" id="PIRSF006603">
    <property type="entry name" value="DinF"/>
    <property type="match status" value="1"/>
</dbReference>
<evidence type="ECO:0000313" key="9">
    <source>
        <dbReference type="Proteomes" id="UP000308838"/>
    </source>
</evidence>
<keyword evidence="5 7" id="KW-1133">Transmembrane helix</keyword>
<dbReference type="CDD" id="cd13134">
    <property type="entry name" value="MATE_like_8"/>
    <property type="match status" value="1"/>
</dbReference>
<feature type="transmembrane region" description="Helical" evidence="7">
    <location>
        <begin position="309"/>
        <end position="327"/>
    </location>
</feature>
<dbReference type="Pfam" id="PF01554">
    <property type="entry name" value="MatE"/>
    <property type="match status" value="2"/>
</dbReference>
<dbReference type="InterPro" id="IPR048279">
    <property type="entry name" value="MdtK-like"/>
</dbReference>
<dbReference type="PANTHER" id="PTHR42925:SF1">
    <property type="entry name" value="VIRULENCE FACTOR MVIN"/>
    <property type="match status" value="1"/>
</dbReference>
<evidence type="ECO:0000256" key="2">
    <source>
        <dbReference type="ARBA" id="ARBA00022448"/>
    </source>
</evidence>
<dbReference type="InterPro" id="IPR002528">
    <property type="entry name" value="MATE_fam"/>
</dbReference>
<protein>
    <submittedName>
        <fullName evidence="8">MATE family efflux transporter</fullName>
    </submittedName>
</protein>
<feature type="transmembrane region" description="Helical" evidence="7">
    <location>
        <begin position="377"/>
        <end position="397"/>
    </location>
</feature>
<gene>
    <name evidence="8" type="ORF">CQA69_00360</name>
</gene>
<feature type="transmembrane region" description="Helical" evidence="7">
    <location>
        <begin position="12"/>
        <end position="33"/>
    </location>
</feature>